<keyword evidence="9" id="KW-1185">Reference proteome</keyword>
<dbReference type="PANTHER" id="PTHR20863">
    <property type="entry name" value="ACYL CARRIER PROTEIN"/>
    <property type="match status" value="1"/>
</dbReference>
<dbReference type="GO" id="GO:0000036">
    <property type="term" value="F:acyl carrier activity"/>
    <property type="evidence" value="ECO:0007669"/>
    <property type="project" value="UniProtKB-UniRule"/>
</dbReference>
<dbReference type="STRING" id="28234.SAMN04488588_1554"/>
<evidence type="ECO:0000259" key="6">
    <source>
        <dbReference type="PROSITE" id="PS50075"/>
    </source>
</evidence>
<keyword evidence="3" id="KW-0963">Cytoplasm</keyword>
<evidence type="ECO:0000256" key="5">
    <source>
        <dbReference type="RuleBase" id="RU003545"/>
    </source>
</evidence>
<dbReference type="InterPro" id="IPR036736">
    <property type="entry name" value="ACP-like_sf"/>
</dbReference>
<comment type="similarity">
    <text evidence="3">Belongs to the acyl carrier protein (ACP) family.</text>
</comment>
<keyword evidence="3" id="KW-0444">Lipid biosynthesis</keyword>
<dbReference type="NCBIfam" id="TIGR00517">
    <property type="entry name" value="acyl_carrier"/>
    <property type="match status" value="1"/>
</dbReference>
<keyword evidence="2 3" id="KW-0597">Phosphoprotein</keyword>
<accession>A0A1G6NKV0</accession>
<reference evidence="7 9" key="1">
    <citation type="submission" date="2016-10" db="EMBL/GenBank/DDBJ databases">
        <authorList>
            <person name="de Groot N.N."/>
        </authorList>
    </citation>
    <scope>NUCLEOTIDE SEQUENCE [LARGE SCALE GENOMIC DNA]</scope>
    <source>
        <strain evidence="7 9">WG14</strain>
    </source>
</reference>
<sequence length="85" mass="9516">MTREDLFEKVKEIISETLSVDEEDVTIDASFTDDLDADSLELVDLTMAFESELGITIEDEEVESIKTVEDAVNSIADKLNIDDED</sequence>
<organism evidence="7 9">
    <name type="scientific">Geotoga petraea</name>
    <dbReference type="NCBI Taxonomy" id="28234"/>
    <lineage>
        <taxon>Bacteria</taxon>
        <taxon>Thermotogati</taxon>
        <taxon>Thermotogota</taxon>
        <taxon>Thermotogae</taxon>
        <taxon>Petrotogales</taxon>
        <taxon>Petrotogaceae</taxon>
        <taxon>Geotoga</taxon>
    </lineage>
</organism>
<comment type="pathway">
    <text evidence="3 5">Lipid metabolism; fatty acid biosynthesis.</text>
</comment>
<dbReference type="PANTHER" id="PTHR20863:SF76">
    <property type="entry name" value="CARRIER DOMAIN-CONTAINING PROTEIN"/>
    <property type="match status" value="1"/>
</dbReference>
<comment type="PTM">
    <text evidence="3">4'-phosphopantetheine is transferred from CoA to a specific serine of apo-ACP by AcpS. This modification is essential for activity because fatty acids are bound in thioester linkage to the sulfhydryl of the prosthetic group.</text>
</comment>
<dbReference type="HAMAP" id="MF_01217">
    <property type="entry name" value="Acyl_carrier"/>
    <property type="match status" value="1"/>
</dbReference>
<evidence type="ECO:0000313" key="10">
    <source>
        <dbReference type="Proteomes" id="UP000297288"/>
    </source>
</evidence>
<evidence type="ECO:0000313" key="7">
    <source>
        <dbReference type="EMBL" id="SDC67785.1"/>
    </source>
</evidence>
<reference evidence="8 10" key="2">
    <citation type="submission" date="2019-04" db="EMBL/GenBank/DDBJ databases">
        <title>Draft genome sequence data and analysis of a Fermenting Bacterium, Geotoga petraea strain HO-Geo1, isolated from heavy-oil petroleum reservoir in Russia.</title>
        <authorList>
            <person name="Grouzdev D.S."/>
            <person name="Semenova E.M."/>
            <person name="Sokolova D.S."/>
            <person name="Tourova T.P."/>
            <person name="Poltaraus A.B."/>
            <person name="Nazina T.N."/>
        </authorList>
    </citation>
    <scope>NUCLEOTIDE SEQUENCE [LARGE SCALE GENOMIC DNA]</scope>
    <source>
        <strain evidence="8 10">HO-Geo1</strain>
    </source>
</reference>
<dbReference type="GO" id="GO:0016020">
    <property type="term" value="C:membrane"/>
    <property type="evidence" value="ECO:0007669"/>
    <property type="project" value="GOC"/>
</dbReference>
<evidence type="ECO:0000256" key="3">
    <source>
        <dbReference type="HAMAP-Rule" id="MF_01217"/>
    </source>
</evidence>
<dbReference type="Pfam" id="PF00550">
    <property type="entry name" value="PP-binding"/>
    <property type="match status" value="1"/>
</dbReference>
<keyword evidence="3" id="KW-0443">Lipid metabolism</keyword>
<dbReference type="SUPFAM" id="SSF47336">
    <property type="entry name" value="ACP-like"/>
    <property type="match status" value="1"/>
</dbReference>
<dbReference type="Proteomes" id="UP000199322">
    <property type="component" value="Unassembled WGS sequence"/>
</dbReference>
<dbReference type="EMBL" id="FMYV01000006">
    <property type="protein sequence ID" value="SDC67785.1"/>
    <property type="molecule type" value="Genomic_DNA"/>
</dbReference>
<dbReference type="InterPro" id="IPR003231">
    <property type="entry name" value="ACP"/>
</dbReference>
<dbReference type="NCBIfam" id="NF002148">
    <property type="entry name" value="PRK00982.1-2"/>
    <property type="match status" value="1"/>
</dbReference>
<dbReference type="NCBIfam" id="NF002150">
    <property type="entry name" value="PRK00982.1-4"/>
    <property type="match status" value="1"/>
</dbReference>
<keyword evidence="3" id="KW-0276">Fatty acid metabolism</keyword>
<dbReference type="GO" id="GO:0005829">
    <property type="term" value="C:cytosol"/>
    <property type="evidence" value="ECO:0007669"/>
    <property type="project" value="TreeGrafter"/>
</dbReference>
<evidence type="ECO:0000313" key="8">
    <source>
        <dbReference type="EMBL" id="TGG87850.1"/>
    </source>
</evidence>
<evidence type="ECO:0000256" key="2">
    <source>
        <dbReference type="ARBA" id="ARBA00022553"/>
    </source>
</evidence>
<dbReference type="AlphaFoldDB" id="A0A1G6NKV0"/>
<dbReference type="PROSITE" id="PS50075">
    <property type="entry name" value="CARRIER"/>
    <property type="match status" value="1"/>
</dbReference>
<dbReference type="EMBL" id="SRME01000003">
    <property type="protein sequence ID" value="TGG87850.1"/>
    <property type="molecule type" value="Genomic_DNA"/>
</dbReference>
<feature type="domain" description="Carrier" evidence="6">
    <location>
        <begin position="4"/>
        <end position="79"/>
    </location>
</feature>
<gene>
    <name evidence="3 8" type="primary">acpP</name>
    <name evidence="8" type="ORF">E4650_05785</name>
    <name evidence="7" type="ORF">SAMN04488588_1554</name>
</gene>
<keyword evidence="1 3" id="KW-0596">Phosphopantetheine</keyword>
<dbReference type="UniPathway" id="UPA00094"/>
<comment type="PTM">
    <text evidence="5">4'-phosphopantetheine is transferred from CoA to a specific serine of apo-ACP by acpS.</text>
</comment>
<feature type="modified residue" description="O-(pantetheine 4'-phosphoryl)serine" evidence="3">
    <location>
        <position position="39"/>
    </location>
</feature>
<dbReference type="GO" id="GO:0009245">
    <property type="term" value="P:lipid A biosynthetic process"/>
    <property type="evidence" value="ECO:0007669"/>
    <property type="project" value="TreeGrafter"/>
</dbReference>
<dbReference type="InterPro" id="IPR009081">
    <property type="entry name" value="PP-bd_ACP"/>
</dbReference>
<dbReference type="OrthoDB" id="9804551at2"/>
<evidence type="ECO:0000313" key="9">
    <source>
        <dbReference type="Proteomes" id="UP000199322"/>
    </source>
</evidence>
<comment type="subcellular location">
    <subcellularLocation>
        <location evidence="3">Cytoplasm</location>
    </subcellularLocation>
</comment>
<name>A0A1G6NKV0_9BACT</name>
<dbReference type="Proteomes" id="UP000297288">
    <property type="component" value="Unassembled WGS sequence"/>
</dbReference>
<keyword evidence="3" id="KW-0275">Fatty acid biosynthesis</keyword>
<dbReference type="RefSeq" id="WP_091404468.1">
    <property type="nucleotide sequence ID" value="NZ_FMYV01000006.1"/>
</dbReference>
<proteinExistence type="inferred from homology"/>
<comment type="function">
    <text evidence="3 5">Carrier of the growing fatty acid chain in fatty acid biosynthesis.</text>
</comment>
<protein>
    <recommendedName>
        <fullName evidence="3 4">Acyl carrier protein</fullName>
        <shortName evidence="3">ACP</shortName>
    </recommendedName>
</protein>
<evidence type="ECO:0000256" key="4">
    <source>
        <dbReference type="NCBIfam" id="TIGR00517"/>
    </source>
</evidence>
<dbReference type="GO" id="GO:0000035">
    <property type="term" value="F:acyl binding"/>
    <property type="evidence" value="ECO:0007669"/>
    <property type="project" value="TreeGrafter"/>
</dbReference>
<dbReference type="Gene3D" id="1.10.1200.10">
    <property type="entry name" value="ACP-like"/>
    <property type="match status" value="1"/>
</dbReference>
<evidence type="ECO:0000256" key="1">
    <source>
        <dbReference type="ARBA" id="ARBA00022450"/>
    </source>
</evidence>